<proteinExistence type="predicted"/>
<name>A0A1C7MYV4_9FUNG</name>
<keyword evidence="2" id="KW-1185">Reference proteome</keyword>
<dbReference type="OrthoDB" id="2268776at2759"/>
<accession>A0A1C7MYV4</accession>
<evidence type="ECO:0000313" key="2">
    <source>
        <dbReference type="Proteomes" id="UP000093000"/>
    </source>
</evidence>
<gene>
    <name evidence="1" type="ORF">A0J61_09845</name>
</gene>
<feature type="non-terminal residue" evidence="1">
    <location>
        <position position="355"/>
    </location>
</feature>
<sequence>MFNPNIKIKANTIKIKSVKKIRAPSPSTDSSISSAEVKRCKEIDYFYGAGKKEWQYKEWIVNNIDIADALHRFRRRSIVEVEKSNNINGMRILALSHIFPVNQFDRTRSILQYLDVDECDALKSVVDEKKRKIKLGPAKAMIYCQRAAIVSFVYYKFVSLTNFTYKSEDDEDDEDNEGKDKDEDGAARMAMTKKIVADLKDNHASADDSSEATFMDKHLMPILKKALLNTEATYAVMDKPTGDGKKPDFMIGMEVKKHKVYFFFVEVKRPDTSSKYQPEDDFVKLMKLMKASVDEQLNFGVETPTSLGLLIEGFKCTLFEMTLSFDGVYLPIAFARFSLAEEIHQLVLLPSAIDA</sequence>
<protein>
    <submittedName>
        <fullName evidence="1">Uncharacterized protein</fullName>
    </submittedName>
</protein>
<dbReference type="Proteomes" id="UP000093000">
    <property type="component" value="Unassembled WGS sequence"/>
</dbReference>
<dbReference type="EMBL" id="LUGH01000952">
    <property type="protein sequence ID" value="OBZ82105.1"/>
    <property type="molecule type" value="Genomic_DNA"/>
</dbReference>
<reference evidence="1 2" key="1">
    <citation type="submission" date="2016-03" db="EMBL/GenBank/DDBJ databases">
        <title>Choanephora cucurbitarum.</title>
        <authorList>
            <person name="Min B."/>
            <person name="Park H."/>
            <person name="Park J.-H."/>
            <person name="Shin H.-D."/>
            <person name="Choi I.-G."/>
        </authorList>
    </citation>
    <scope>NUCLEOTIDE SEQUENCE [LARGE SCALE GENOMIC DNA]</scope>
    <source>
        <strain evidence="1 2">KUS-F28377</strain>
    </source>
</reference>
<dbReference type="InParanoid" id="A0A1C7MYV4"/>
<dbReference type="AlphaFoldDB" id="A0A1C7MYV4"/>
<organism evidence="1 2">
    <name type="scientific">Choanephora cucurbitarum</name>
    <dbReference type="NCBI Taxonomy" id="101091"/>
    <lineage>
        <taxon>Eukaryota</taxon>
        <taxon>Fungi</taxon>
        <taxon>Fungi incertae sedis</taxon>
        <taxon>Mucoromycota</taxon>
        <taxon>Mucoromycotina</taxon>
        <taxon>Mucoromycetes</taxon>
        <taxon>Mucorales</taxon>
        <taxon>Mucorineae</taxon>
        <taxon>Choanephoraceae</taxon>
        <taxon>Choanephoroideae</taxon>
        <taxon>Choanephora</taxon>
    </lineage>
</organism>
<evidence type="ECO:0000313" key="1">
    <source>
        <dbReference type="EMBL" id="OBZ82105.1"/>
    </source>
</evidence>
<comment type="caution">
    <text evidence="1">The sequence shown here is derived from an EMBL/GenBank/DDBJ whole genome shotgun (WGS) entry which is preliminary data.</text>
</comment>